<evidence type="ECO:0000256" key="10">
    <source>
        <dbReference type="ARBA" id="ARBA00023004"/>
    </source>
</evidence>
<keyword evidence="3 13" id="KW-0813">Transport</keyword>
<dbReference type="HAMAP" id="MF_00548">
    <property type="entry name" value="ZupT"/>
    <property type="match status" value="1"/>
</dbReference>
<comment type="catalytic activity">
    <reaction evidence="13">
        <text>Zn(2+)(in) = Zn(2+)(out)</text>
        <dbReference type="Rhea" id="RHEA:29351"/>
        <dbReference type="ChEBI" id="CHEBI:29105"/>
    </reaction>
</comment>
<evidence type="ECO:0000256" key="9">
    <source>
        <dbReference type="ARBA" id="ARBA00022989"/>
    </source>
</evidence>
<keyword evidence="4 13" id="KW-1003">Cell membrane</keyword>
<evidence type="ECO:0000256" key="2">
    <source>
        <dbReference type="ARBA" id="ARBA00009703"/>
    </source>
</evidence>
<dbReference type="InterPro" id="IPR003689">
    <property type="entry name" value="ZIP"/>
</dbReference>
<feature type="binding site" description="M2 metal binding site" evidence="13">
    <location>
        <position position="169"/>
    </location>
    <ligand>
        <name>Fe(2+)</name>
        <dbReference type="ChEBI" id="CHEBI:29033"/>
    </ligand>
</feature>
<feature type="binding site" description="M2 metal binding site" evidence="13">
    <location>
        <position position="166"/>
    </location>
    <ligand>
        <name>Fe(2+)</name>
        <dbReference type="ChEBI" id="CHEBI:29033"/>
    </ligand>
</feature>
<feature type="binding site" description="M1 metal binding site" evidence="13">
    <location>
        <position position="165"/>
    </location>
    <ligand>
        <name>Zn(2+)</name>
        <dbReference type="ChEBI" id="CHEBI:29105"/>
    </ligand>
</feature>
<comment type="function">
    <text evidence="13">Mediates zinc uptake. May also transport other divalent cations.</text>
</comment>
<feature type="transmembrane region" description="Helical" evidence="13">
    <location>
        <begin position="250"/>
        <end position="269"/>
    </location>
</feature>
<keyword evidence="6" id="KW-0479">Metal-binding</keyword>
<reference evidence="14" key="1">
    <citation type="submission" date="2020-01" db="EMBL/GenBank/DDBJ databases">
        <authorList>
            <person name="Meier V. D."/>
            <person name="Meier V D."/>
        </authorList>
    </citation>
    <scope>NUCLEOTIDE SEQUENCE</scope>
    <source>
        <strain evidence="14">HLG_WM_MAG_10</strain>
    </source>
</reference>
<keyword evidence="9 13" id="KW-1133">Transmembrane helix</keyword>
<feature type="binding site" description="M2 metal binding site" evidence="13">
    <location>
        <position position="198"/>
    </location>
    <ligand>
        <name>Fe(2+)</name>
        <dbReference type="ChEBI" id="CHEBI:29033"/>
    </ligand>
</feature>
<dbReference type="EMBL" id="CACVAQ010000388">
    <property type="protein sequence ID" value="CAA6826883.1"/>
    <property type="molecule type" value="Genomic_DNA"/>
</dbReference>
<gene>
    <name evidence="13" type="primary">zupT</name>
    <name evidence="14" type="ORF">HELGO_WM20986</name>
</gene>
<evidence type="ECO:0000256" key="11">
    <source>
        <dbReference type="ARBA" id="ARBA00023065"/>
    </source>
</evidence>
<evidence type="ECO:0000256" key="1">
    <source>
        <dbReference type="ARBA" id="ARBA00004651"/>
    </source>
</evidence>
<dbReference type="GO" id="GO:0005886">
    <property type="term" value="C:plasma membrane"/>
    <property type="evidence" value="ECO:0007669"/>
    <property type="project" value="UniProtKB-SubCell"/>
</dbReference>
<evidence type="ECO:0000256" key="6">
    <source>
        <dbReference type="ARBA" id="ARBA00022723"/>
    </source>
</evidence>
<keyword evidence="10" id="KW-0408">Iron</keyword>
<organism evidence="14">
    <name type="scientific">uncultured Aureispira sp</name>
    <dbReference type="NCBI Taxonomy" id="1331704"/>
    <lineage>
        <taxon>Bacteria</taxon>
        <taxon>Pseudomonadati</taxon>
        <taxon>Bacteroidota</taxon>
        <taxon>Saprospiria</taxon>
        <taxon>Saprospirales</taxon>
        <taxon>Saprospiraceae</taxon>
        <taxon>Aureispira</taxon>
        <taxon>environmental samples</taxon>
    </lineage>
</organism>
<evidence type="ECO:0000256" key="8">
    <source>
        <dbReference type="ARBA" id="ARBA00022906"/>
    </source>
</evidence>
<feature type="transmembrane region" description="Helical" evidence="13">
    <location>
        <begin position="36"/>
        <end position="54"/>
    </location>
</feature>
<evidence type="ECO:0000256" key="5">
    <source>
        <dbReference type="ARBA" id="ARBA00022692"/>
    </source>
</evidence>
<comment type="caution">
    <text evidence="13">Lacks conserved residue(s) required for the propagation of feature annotation.</text>
</comment>
<comment type="similarity">
    <text evidence="2 13">Belongs to the ZIP transporter (TC 2.A.5) family. ZupT subfamily.</text>
</comment>
<evidence type="ECO:0000313" key="14">
    <source>
        <dbReference type="EMBL" id="CAA6826883.1"/>
    </source>
</evidence>
<keyword evidence="5 13" id="KW-0812">Transmembrane</keyword>
<keyword evidence="11 13" id="KW-0406">Ion transport</keyword>
<proteinExistence type="inferred from homology"/>
<dbReference type="NCBIfam" id="NF003243">
    <property type="entry name" value="PRK04201.1"/>
    <property type="match status" value="1"/>
</dbReference>
<evidence type="ECO:0000256" key="13">
    <source>
        <dbReference type="HAMAP-Rule" id="MF_00548"/>
    </source>
</evidence>
<feature type="transmembrane region" description="Helical" evidence="13">
    <location>
        <begin position="6"/>
        <end position="29"/>
    </location>
</feature>
<dbReference type="PANTHER" id="PTHR11040">
    <property type="entry name" value="ZINC/IRON TRANSPORTER"/>
    <property type="match status" value="1"/>
</dbReference>
<dbReference type="AlphaFoldDB" id="A0A6S6UDD7"/>
<feature type="binding site" description="M2 metal binding site" evidence="13">
    <location>
        <position position="140"/>
    </location>
    <ligand>
        <name>Fe(2+)</name>
        <dbReference type="ChEBI" id="CHEBI:29033"/>
    </ligand>
</feature>
<accession>A0A6S6UDD7</accession>
<feature type="transmembrane region" description="Helical" evidence="13">
    <location>
        <begin position="74"/>
        <end position="92"/>
    </location>
</feature>
<name>A0A6S6UDD7_9BACT</name>
<dbReference type="Pfam" id="PF02535">
    <property type="entry name" value="Zip"/>
    <property type="match status" value="2"/>
</dbReference>
<feature type="binding site" description="M2 metal binding site" evidence="13">
    <location>
        <position position="137"/>
    </location>
    <ligand>
        <name>Fe(2+)</name>
        <dbReference type="ChEBI" id="CHEBI:29033"/>
    </ligand>
</feature>
<comment type="subcellular location">
    <subcellularLocation>
        <location evidence="1 13">Cell membrane</location>
        <topology evidence="1 13">Multi-pass membrane protein</topology>
    </subcellularLocation>
</comment>
<evidence type="ECO:0000256" key="7">
    <source>
        <dbReference type="ARBA" id="ARBA00022833"/>
    </source>
</evidence>
<feature type="transmembrane region" description="Helical" evidence="13">
    <location>
        <begin position="215"/>
        <end position="238"/>
    </location>
</feature>
<dbReference type="PANTHER" id="PTHR11040:SF205">
    <property type="entry name" value="ZINC TRANSPORTER ZUPT"/>
    <property type="match status" value="1"/>
</dbReference>
<evidence type="ECO:0000256" key="12">
    <source>
        <dbReference type="ARBA" id="ARBA00023136"/>
    </source>
</evidence>
<dbReference type="InterPro" id="IPR023498">
    <property type="entry name" value="Zn_transptr_ZupT"/>
</dbReference>
<sequence>MEENVQIAFILTILAGLSTGIGSLIAFFIKDKSIKFLAFSMGLAAGVMLYLSFMEMLPHATHSIGATLEHGHDAAWYAILAFFSGMLLVGVIDRLTPHHHHGPQDSDIALEQDTTVINNKKLMRVGTMTAIALAIHNFPEGLATFVSALEDPHLGITIAIAIALHNIPEGIAVSMPIYYATGSKKKAFMYSFLSGLVEPLGAILGYFIFMPYLTPFVMGMLIAGVAGIMVFISLDQLLPAAHEYDDHRMSIYGVVLGMFAMAVSLALLVGHHAHHVH</sequence>
<keyword evidence="12 13" id="KW-0472">Membrane</keyword>
<evidence type="ECO:0000256" key="4">
    <source>
        <dbReference type="ARBA" id="ARBA00022475"/>
    </source>
</evidence>
<dbReference type="GO" id="GO:0046872">
    <property type="term" value="F:metal ion binding"/>
    <property type="evidence" value="ECO:0007669"/>
    <property type="project" value="UniProtKB-KW"/>
</dbReference>
<keyword evidence="7 13" id="KW-0862">Zinc</keyword>
<feature type="transmembrane region" description="Helical" evidence="13">
    <location>
        <begin position="187"/>
        <end position="209"/>
    </location>
</feature>
<keyword evidence="8 13" id="KW-0864">Zinc transport</keyword>
<feature type="binding site" description="M1 metal binding site" evidence="13">
    <location>
        <position position="140"/>
    </location>
    <ligand>
        <name>Zn(2+)</name>
        <dbReference type="ChEBI" id="CHEBI:29105"/>
    </ligand>
</feature>
<protein>
    <recommendedName>
        <fullName evidence="13">Zinc transporter ZupT</fullName>
    </recommendedName>
</protein>
<evidence type="ECO:0000256" key="3">
    <source>
        <dbReference type="ARBA" id="ARBA00022448"/>
    </source>
</evidence>
<dbReference type="GO" id="GO:0005385">
    <property type="term" value="F:zinc ion transmembrane transporter activity"/>
    <property type="evidence" value="ECO:0007669"/>
    <property type="project" value="UniProtKB-UniRule"/>
</dbReference>
<feature type="binding site" description="M1 metal binding site" evidence="13">
    <location>
        <position position="169"/>
    </location>
    <ligand>
        <name>Zn(2+)</name>
        <dbReference type="ChEBI" id="CHEBI:29105"/>
    </ligand>
</feature>